<dbReference type="Proteomes" id="UP001500979">
    <property type="component" value="Unassembled WGS sequence"/>
</dbReference>
<evidence type="ECO:0000256" key="10">
    <source>
        <dbReference type="ARBA" id="ARBA00035861"/>
    </source>
</evidence>
<reference evidence="13 14" key="1">
    <citation type="journal article" date="2019" name="Int. J. Syst. Evol. Microbiol.">
        <title>The Global Catalogue of Microorganisms (GCM) 10K type strain sequencing project: providing services to taxonomists for standard genome sequencing and annotation.</title>
        <authorList>
            <consortium name="The Broad Institute Genomics Platform"/>
            <consortium name="The Broad Institute Genome Sequencing Center for Infectious Disease"/>
            <person name="Wu L."/>
            <person name="Ma J."/>
        </authorList>
    </citation>
    <scope>NUCLEOTIDE SEQUENCE [LARGE SCALE GENOMIC DNA]</scope>
    <source>
        <strain evidence="13 14">JCM 9383</strain>
    </source>
</reference>
<dbReference type="PANTHER" id="PTHR47707">
    <property type="entry name" value="8-OXO-DGTP DIPHOSPHATASE"/>
    <property type="match status" value="1"/>
</dbReference>
<dbReference type="RefSeq" id="WP_344684417.1">
    <property type="nucleotide sequence ID" value="NZ_BAAAUX010000023.1"/>
</dbReference>
<keyword evidence="4" id="KW-0235">DNA replication</keyword>
<dbReference type="InterPro" id="IPR000086">
    <property type="entry name" value="NUDIX_hydrolase_dom"/>
</dbReference>
<evidence type="ECO:0000256" key="11">
    <source>
        <dbReference type="ARBA" id="ARBA00038905"/>
    </source>
</evidence>
<dbReference type="InterPro" id="IPR023393">
    <property type="entry name" value="START-like_dom_sf"/>
</dbReference>
<dbReference type="InterPro" id="IPR015797">
    <property type="entry name" value="NUDIX_hydrolase-like_dom_sf"/>
</dbReference>
<dbReference type="SUPFAM" id="SSF55811">
    <property type="entry name" value="Nudix"/>
    <property type="match status" value="1"/>
</dbReference>
<keyword evidence="8" id="KW-0460">Magnesium</keyword>
<dbReference type="SUPFAM" id="SSF55961">
    <property type="entry name" value="Bet v1-like"/>
    <property type="match status" value="1"/>
</dbReference>
<dbReference type="Gene3D" id="3.90.79.10">
    <property type="entry name" value="Nucleoside Triphosphate Pyrophosphohydrolase"/>
    <property type="match status" value="1"/>
</dbReference>
<keyword evidence="6" id="KW-0227">DNA damage</keyword>
<evidence type="ECO:0000256" key="6">
    <source>
        <dbReference type="ARBA" id="ARBA00022763"/>
    </source>
</evidence>
<evidence type="ECO:0000256" key="4">
    <source>
        <dbReference type="ARBA" id="ARBA00022705"/>
    </source>
</evidence>
<keyword evidence="9" id="KW-0234">DNA repair</keyword>
<dbReference type="EMBL" id="BAAAUX010000023">
    <property type="protein sequence ID" value="GAA2811845.1"/>
    <property type="molecule type" value="Genomic_DNA"/>
</dbReference>
<sequence>MSALRSTGLINAPLATAGAALRHTRTAETGLAGIGVRARALTDPAQLLVPGDELAFRVPALGVPLTIRTRIVRAEPDVFSSVLVSGPFRELRHESTLTASGGRTLVTDEVRWRTPFGSLGRIADTALVRRWILAAQDQRLAAVREVAESWAERKVVVGTAIVHKGRMLAQQRRYPARDAGRWELPGGRVEPGESEQDAVVRECAEELDVEVTPTGRIGTDVPLDNGMLLRIHAARLVDPEAAPRAVEHHEVRWIDAGELVELDWLDADKVLVHSLRDLLRRR</sequence>
<dbReference type="PROSITE" id="PS51462">
    <property type="entry name" value="NUDIX"/>
    <property type="match status" value="1"/>
</dbReference>
<evidence type="ECO:0000256" key="2">
    <source>
        <dbReference type="ARBA" id="ARBA00005582"/>
    </source>
</evidence>
<proteinExistence type="inferred from homology"/>
<evidence type="ECO:0000259" key="12">
    <source>
        <dbReference type="PROSITE" id="PS51462"/>
    </source>
</evidence>
<dbReference type="EC" id="3.6.1.55" evidence="11"/>
<organism evidence="13 14">
    <name type="scientific">Saccharopolyspora taberi</name>
    <dbReference type="NCBI Taxonomy" id="60895"/>
    <lineage>
        <taxon>Bacteria</taxon>
        <taxon>Bacillati</taxon>
        <taxon>Actinomycetota</taxon>
        <taxon>Actinomycetes</taxon>
        <taxon>Pseudonocardiales</taxon>
        <taxon>Pseudonocardiaceae</taxon>
        <taxon>Saccharopolyspora</taxon>
    </lineage>
</organism>
<comment type="caution">
    <text evidence="13">The sequence shown here is derived from an EMBL/GenBank/DDBJ whole genome shotgun (WGS) entry which is preliminary data.</text>
</comment>
<name>A0ABN3VKJ4_9PSEU</name>
<comment type="catalytic activity">
    <reaction evidence="10">
        <text>8-oxo-dGTP + H2O = 8-oxo-dGMP + diphosphate + H(+)</text>
        <dbReference type="Rhea" id="RHEA:31575"/>
        <dbReference type="ChEBI" id="CHEBI:15377"/>
        <dbReference type="ChEBI" id="CHEBI:15378"/>
        <dbReference type="ChEBI" id="CHEBI:33019"/>
        <dbReference type="ChEBI" id="CHEBI:63224"/>
        <dbReference type="ChEBI" id="CHEBI:77896"/>
        <dbReference type="EC" id="3.6.1.55"/>
    </reaction>
</comment>
<feature type="domain" description="Nudix hydrolase" evidence="12">
    <location>
        <begin position="152"/>
        <end position="279"/>
    </location>
</feature>
<protein>
    <recommendedName>
        <fullName evidence="11">8-oxo-dGTP diphosphatase</fullName>
        <ecNumber evidence="11">3.6.1.55</ecNumber>
    </recommendedName>
</protein>
<comment type="similarity">
    <text evidence="2">Belongs to the Nudix hydrolase family.</text>
</comment>
<evidence type="ECO:0000256" key="7">
    <source>
        <dbReference type="ARBA" id="ARBA00022801"/>
    </source>
</evidence>
<keyword evidence="7" id="KW-0378">Hydrolase</keyword>
<evidence type="ECO:0000256" key="1">
    <source>
        <dbReference type="ARBA" id="ARBA00001946"/>
    </source>
</evidence>
<gene>
    <name evidence="13" type="ORF">GCM10010470_54110</name>
</gene>
<dbReference type="InterPro" id="IPR047127">
    <property type="entry name" value="MutT-like"/>
</dbReference>
<accession>A0ABN3VKJ4</accession>
<dbReference type="InterPro" id="IPR020476">
    <property type="entry name" value="Nudix_hydrolase"/>
</dbReference>
<keyword evidence="3" id="KW-0515">Mutator protein</keyword>
<evidence type="ECO:0000313" key="13">
    <source>
        <dbReference type="EMBL" id="GAA2811845.1"/>
    </source>
</evidence>
<evidence type="ECO:0000256" key="8">
    <source>
        <dbReference type="ARBA" id="ARBA00022842"/>
    </source>
</evidence>
<dbReference type="Gene3D" id="3.30.530.20">
    <property type="match status" value="1"/>
</dbReference>
<dbReference type="PANTHER" id="PTHR47707:SF1">
    <property type="entry name" value="NUDIX HYDROLASE FAMILY PROTEIN"/>
    <property type="match status" value="1"/>
</dbReference>
<evidence type="ECO:0000256" key="3">
    <source>
        <dbReference type="ARBA" id="ARBA00022457"/>
    </source>
</evidence>
<comment type="cofactor">
    <cofactor evidence="1">
        <name>Mg(2+)</name>
        <dbReference type="ChEBI" id="CHEBI:18420"/>
    </cofactor>
</comment>
<dbReference type="CDD" id="cd03425">
    <property type="entry name" value="NUDIX_MutT_NudA_like"/>
    <property type="match status" value="1"/>
</dbReference>
<evidence type="ECO:0000256" key="5">
    <source>
        <dbReference type="ARBA" id="ARBA00022723"/>
    </source>
</evidence>
<dbReference type="PRINTS" id="PR00502">
    <property type="entry name" value="NUDIXFAMILY"/>
</dbReference>
<dbReference type="Pfam" id="PF00293">
    <property type="entry name" value="NUDIX"/>
    <property type="match status" value="1"/>
</dbReference>
<evidence type="ECO:0000256" key="9">
    <source>
        <dbReference type="ARBA" id="ARBA00023204"/>
    </source>
</evidence>
<keyword evidence="5" id="KW-0479">Metal-binding</keyword>
<evidence type="ECO:0000313" key="14">
    <source>
        <dbReference type="Proteomes" id="UP001500979"/>
    </source>
</evidence>
<keyword evidence="14" id="KW-1185">Reference proteome</keyword>